<dbReference type="RefSeq" id="WP_092050467.1">
    <property type="nucleotide sequence ID" value="NZ_FOQD01000008.1"/>
</dbReference>
<evidence type="ECO:0000313" key="2">
    <source>
        <dbReference type="EMBL" id="SFI38107.1"/>
    </source>
</evidence>
<dbReference type="CDD" id="cd02969">
    <property type="entry name" value="PRX_like1"/>
    <property type="match status" value="1"/>
</dbReference>
<dbReference type="STRING" id="1576369.SAMN05421753_108159"/>
<dbReference type="SUPFAM" id="SSF52833">
    <property type="entry name" value="Thioredoxin-like"/>
    <property type="match status" value="1"/>
</dbReference>
<dbReference type="PANTHER" id="PTHR43640">
    <property type="entry name" value="OS07G0260300 PROTEIN"/>
    <property type="match status" value="1"/>
</dbReference>
<reference evidence="3" key="1">
    <citation type="submission" date="2016-10" db="EMBL/GenBank/DDBJ databases">
        <authorList>
            <person name="Varghese N."/>
            <person name="Submissions S."/>
        </authorList>
    </citation>
    <scope>NUCLEOTIDE SEQUENCE [LARGE SCALE GENOMIC DNA]</scope>
    <source>
        <strain evidence="3">DSM 26348</strain>
    </source>
</reference>
<name>A0A1I3HRB7_9PLAN</name>
<protein>
    <submittedName>
        <fullName evidence="2">Peroxiredoxin</fullName>
    </submittedName>
</protein>
<dbReference type="PANTHER" id="PTHR43640:SF1">
    <property type="entry name" value="THIOREDOXIN-DEPENDENT PEROXIREDOXIN"/>
    <property type="match status" value="1"/>
</dbReference>
<dbReference type="InterPro" id="IPR013766">
    <property type="entry name" value="Thioredoxin_domain"/>
</dbReference>
<dbReference type="InterPro" id="IPR000866">
    <property type="entry name" value="AhpC/TSA"/>
</dbReference>
<dbReference type="InterPro" id="IPR047262">
    <property type="entry name" value="PRX-like1"/>
</dbReference>
<dbReference type="AlphaFoldDB" id="A0A1I3HRB7"/>
<keyword evidence="3" id="KW-1185">Reference proteome</keyword>
<dbReference type="Pfam" id="PF00578">
    <property type="entry name" value="AhpC-TSA"/>
    <property type="match status" value="1"/>
</dbReference>
<dbReference type="OrthoDB" id="9809746at2"/>
<dbReference type="GO" id="GO:0016491">
    <property type="term" value="F:oxidoreductase activity"/>
    <property type="evidence" value="ECO:0007669"/>
    <property type="project" value="InterPro"/>
</dbReference>
<dbReference type="Gene3D" id="3.40.30.10">
    <property type="entry name" value="Glutaredoxin"/>
    <property type="match status" value="1"/>
</dbReference>
<proteinExistence type="predicted"/>
<accession>A0A1I3HRB7</accession>
<dbReference type="PROSITE" id="PS51352">
    <property type="entry name" value="THIOREDOXIN_2"/>
    <property type="match status" value="1"/>
</dbReference>
<organism evidence="2 3">
    <name type="scientific">Planctomicrobium piriforme</name>
    <dbReference type="NCBI Taxonomy" id="1576369"/>
    <lineage>
        <taxon>Bacteria</taxon>
        <taxon>Pseudomonadati</taxon>
        <taxon>Planctomycetota</taxon>
        <taxon>Planctomycetia</taxon>
        <taxon>Planctomycetales</taxon>
        <taxon>Planctomycetaceae</taxon>
        <taxon>Planctomicrobium</taxon>
    </lineage>
</organism>
<sequence>MVRTASTMLPLGSTAPDFSLPNVDGKTVSLADFHGRPLLVIFMCNHCPYVKHLRSALAAFGKEYLPKGLAVVGISSNDADAYPQDGPDLMKAEAKEAGYTFPYLFDATQSVAQAYRAACTPDFFLFDKNNKLVYRGQFDDSRPKTEIPITGADLRAAADAVLAGAPVTERQLPSIGCNIKWKPANEPDYFTGLAAGS</sequence>
<evidence type="ECO:0000313" key="3">
    <source>
        <dbReference type="Proteomes" id="UP000199518"/>
    </source>
</evidence>
<gene>
    <name evidence="2" type="ORF">SAMN05421753_108159</name>
</gene>
<dbReference type="Proteomes" id="UP000199518">
    <property type="component" value="Unassembled WGS sequence"/>
</dbReference>
<dbReference type="GO" id="GO:0016209">
    <property type="term" value="F:antioxidant activity"/>
    <property type="evidence" value="ECO:0007669"/>
    <property type="project" value="InterPro"/>
</dbReference>
<dbReference type="EMBL" id="FOQD01000008">
    <property type="protein sequence ID" value="SFI38107.1"/>
    <property type="molecule type" value="Genomic_DNA"/>
</dbReference>
<feature type="domain" description="Thioredoxin" evidence="1">
    <location>
        <begin position="9"/>
        <end position="163"/>
    </location>
</feature>
<dbReference type="InterPro" id="IPR036249">
    <property type="entry name" value="Thioredoxin-like_sf"/>
</dbReference>
<evidence type="ECO:0000259" key="1">
    <source>
        <dbReference type="PROSITE" id="PS51352"/>
    </source>
</evidence>